<dbReference type="InterPro" id="IPR036179">
    <property type="entry name" value="Ig-like_dom_sf"/>
</dbReference>
<organism evidence="2 3">
    <name type="scientific">Romanomermis culicivorax</name>
    <name type="common">Nematode worm</name>
    <dbReference type="NCBI Taxonomy" id="13658"/>
    <lineage>
        <taxon>Eukaryota</taxon>
        <taxon>Metazoa</taxon>
        <taxon>Ecdysozoa</taxon>
        <taxon>Nematoda</taxon>
        <taxon>Enoplea</taxon>
        <taxon>Dorylaimia</taxon>
        <taxon>Mermithida</taxon>
        <taxon>Mermithoidea</taxon>
        <taxon>Mermithidae</taxon>
        <taxon>Romanomermis</taxon>
    </lineage>
</organism>
<evidence type="ECO:0000313" key="3">
    <source>
        <dbReference type="WBParaSite" id="nRc.2.0.1.t48133-RA"/>
    </source>
</evidence>
<dbReference type="PROSITE" id="PS50835">
    <property type="entry name" value="IG_LIKE"/>
    <property type="match status" value="1"/>
</dbReference>
<dbReference type="Pfam" id="PF07679">
    <property type="entry name" value="I-set"/>
    <property type="match status" value="1"/>
</dbReference>
<feature type="domain" description="Ig-like" evidence="1">
    <location>
        <begin position="101"/>
        <end position="192"/>
    </location>
</feature>
<protein>
    <submittedName>
        <fullName evidence="3">Ig-like domain-containing protein</fullName>
    </submittedName>
</protein>
<evidence type="ECO:0000313" key="2">
    <source>
        <dbReference type="Proteomes" id="UP000887565"/>
    </source>
</evidence>
<reference evidence="3" key="1">
    <citation type="submission" date="2022-11" db="UniProtKB">
        <authorList>
            <consortium name="WormBaseParasite"/>
        </authorList>
    </citation>
    <scope>IDENTIFICATION</scope>
</reference>
<dbReference type="SUPFAM" id="SSF48726">
    <property type="entry name" value="Immunoglobulin"/>
    <property type="match status" value="2"/>
</dbReference>
<sequence length="250" mass="27751">ILRYKGEQPLQYGHRFRPINDFGFCILDILYMTADDSGDYFCLAENETGQDHTGTSIQVAQKDGLILEPQAPEKARAVADLERNMGKVSEAAPLVLEKQAPIFVVPLQDPPVVQEMGHAYFSARVLPSADPEMQIQWYLNGNPLTTGSRVKTINDFGYTILEVNPVYPEDSGEYVCKAWNSVGEAVTKATLKCEPKKPIIVESQLPEKMSGAQRRIAILDAPKVQVAPLPDKTYGPPKFKTPLNNMMDLV</sequence>
<proteinExistence type="predicted"/>
<evidence type="ECO:0000259" key="1">
    <source>
        <dbReference type="PROSITE" id="PS50835"/>
    </source>
</evidence>
<dbReference type="CDD" id="cd00096">
    <property type="entry name" value="Ig"/>
    <property type="match status" value="1"/>
</dbReference>
<dbReference type="InterPro" id="IPR013783">
    <property type="entry name" value="Ig-like_fold"/>
</dbReference>
<dbReference type="InterPro" id="IPR007110">
    <property type="entry name" value="Ig-like_dom"/>
</dbReference>
<dbReference type="InterPro" id="IPR013098">
    <property type="entry name" value="Ig_I-set"/>
</dbReference>
<dbReference type="FunFam" id="2.60.40.10:FF:000119">
    <property type="entry name" value="Sallimus, isoform P"/>
    <property type="match status" value="1"/>
</dbReference>
<dbReference type="PANTHER" id="PTHR47633:SF4">
    <property type="entry name" value="MYOPALLADIN ISOFORM X1"/>
    <property type="match status" value="1"/>
</dbReference>
<dbReference type="PANTHER" id="PTHR47633">
    <property type="entry name" value="IMMUNOGLOBULIN"/>
    <property type="match status" value="1"/>
</dbReference>
<keyword evidence="2" id="KW-1185">Reference proteome</keyword>
<name>A0A915LCR6_ROMCU</name>
<dbReference type="WBParaSite" id="nRc.2.0.1.t48133-RA">
    <property type="protein sequence ID" value="nRc.2.0.1.t48133-RA"/>
    <property type="gene ID" value="nRc.2.0.1.g48133"/>
</dbReference>
<dbReference type="OMA" id="EMGHAYF"/>
<accession>A0A915LCR6</accession>
<dbReference type="Gene3D" id="2.60.40.10">
    <property type="entry name" value="Immunoglobulins"/>
    <property type="match status" value="2"/>
</dbReference>
<dbReference type="Proteomes" id="UP000887565">
    <property type="component" value="Unplaced"/>
</dbReference>
<dbReference type="AlphaFoldDB" id="A0A915LCR6"/>